<dbReference type="Proteomes" id="UP000054047">
    <property type="component" value="Unassembled WGS sequence"/>
</dbReference>
<dbReference type="InterPro" id="IPR032016">
    <property type="entry name" value="MKRN2OS-like"/>
</dbReference>
<dbReference type="AlphaFoldDB" id="A0A0C2FCC2"/>
<name>A0A0C2FCC2_9BILA</name>
<sequence>MFRYESGDDLHIGISDSRSVVHSFWLSGISAESTNWGGSMVICRFDNDCNEFDRSLSSFISCSSDRFLGQLYEDTRWNCFDFVIEFMRFTNYRNFTKIAFVSEFMQKALNNAIRYSILVRKVMEGGVFLL</sequence>
<gene>
    <name evidence="2" type="ORF">ANCDUO_27315</name>
</gene>
<dbReference type="InterPro" id="IPR053921">
    <property type="entry name" value="MKRN2OS-like_C"/>
</dbReference>
<evidence type="ECO:0000259" key="1">
    <source>
        <dbReference type="Pfam" id="PF16044"/>
    </source>
</evidence>
<evidence type="ECO:0000313" key="2">
    <source>
        <dbReference type="EMBL" id="KIH42696.1"/>
    </source>
</evidence>
<dbReference type="PANTHER" id="PTHR33963">
    <property type="entry name" value="MKRN2 OPPOSITE STRAND PROTEIN"/>
    <property type="match status" value="1"/>
</dbReference>
<evidence type="ECO:0000313" key="3">
    <source>
        <dbReference type="Proteomes" id="UP000054047"/>
    </source>
</evidence>
<protein>
    <recommendedName>
        <fullName evidence="1">MKRN2 opposite strand protein-like C-terminal domain-containing protein</fullName>
    </recommendedName>
</protein>
<dbReference type="Pfam" id="PF16044">
    <property type="entry name" value="DUF4796_C"/>
    <property type="match status" value="1"/>
</dbReference>
<feature type="domain" description="MKRN2 opposite strand protein-like C-terminal" evidence="1">
    <location>
        <begin position="3"/>
        <end position="122"/>
    </location>
</feature>
<reference evidence="2 3" key="1">
    <citation type="submission" date="2013-12" db="EMBL/GenBank/DDBJ databases">
        <title>Draft genome of the parsitic nematode Ancylostoma duodenale.</title>
        <authorList>
            <person name="Mitreva M."/>
        </authorList>
    </citation>
    <scope>NUCLEOTIDE SEQUENCE [LARGE SCALE GENOMIC DNA]</scope>
    <source>
        <strain evidence="2 3">Zhejiang</strain>
    </source>
</reference>
<organism evidence="2 3">
    <name type="scientific">Ancylostoma duodenale</name>
    <dbReference type="NCBI Taxonomy" id="51022"/>
    <lineage>
        <taxon>Eukaryota</taxon>
        <taxon>Metazoa</taxon>
        <taxon>Ecdysozoa</taxon>
        <taxon>Nematoda</taxon>
        <taxon>Chromadorea</taxon>
        <taxon>Rhabditida</taxon>
        <taxon>Rhabditina</taxon>
        <taxon>Rhabditomorpha</taxon>
        <taxon>Strongyloidea</taxon>
        <taxon>Ancylostomatidae</taxon>
        <taxon>Ancylostomatinae</taxon>
        <taxon>Ancylostoma</taxon>
    </lineage>
</organism>
<dbReference type="PANTHER" id="PTHR33963:SF2">
    <property type="entry name" value="MKRN2 OPPOSITE STRAND PROTEIN"/>
    <property type="match status" value="1"/>
</dbReference>
<proteinExistence type="predicted"/>
<dbReference type="OrthoDB" id="10065749at2759"/>
<accession>A0A0C2FCC2</accession>
<keyword evidence="3" id="KW-1185">Reference proteome</keyword>
<dbReference type="EMBL" id="KN793638">
    <property type="protein sequence ID" value="KIH42696.1"/>
    <property type="molecule type" value="Genomic_DNA"/>
</dbReference>